<dbReference type="STRING" id="497964.CfE428DRAFT_4401"/>
<protein>
    <submittedName>
        <fullName evidence="1">Uncharacterized protein</fullName>
    </submittedName>
</protein>
<sequence>MDQKLEGTPKATLQLAGKAVTRSDVTNDWGTRLQWQIKRDGKEIATMVAGLDLTYEHPDTTPGKYEVVLQQFYYVNYKKDKDGKFTESKYINISDPVSYTI</sequence>
<reference evidence="1 2" key="1">
    <citation type="journal article" date="2011" name="J. Bacteriol.">
        <title>Genome sequence of Chthoniobacter flavus Ellin428, an aerobic heterotrophic soil bacterium.</title>
        <authorList>
            <person name="Kant R."/>
            <person name="van Passel M.W."/>
            <person name="Palva A."/>
            <person name="Lucas S."/>
            <person name="Lapidus A."/>
            <person name="Glavina Del Rio T."/>
            <person name="Dalin E."/>
            <person name="Tice H."/>
            <person name="Bruce D."/>
            <person name="Goodwin L."/>
            <person name="Pitluck S."/>
            <person name="Larimer F.W."/>
            <person name="Land M.L."/>
            <person name="Hauser L."/>
            <person name="Sangwan P."/>
            <person name="de Vos W.M."/>
            <person name="Janssen P.H."/>
            <person name="Smidt H."/>
        </authorList>
    </citation>
    <scope>NUCLEOTIDE SEQUENCE [LARGE SCALE GENOMIC DNA]</scope>
    <source>
        <strain evidence="1 2">Ellin428</strain>
    </source>
</reference>
<dbReference type="AlphaFoldDB" id="B4D662"/>
<organism evidence="1 2">
    <name type="scientific">Chthoniobacter flavus Ellin428</name>
    <dbReference type="NCBI Taxonomy" id="497964"/>
    <lineage>
        <taxon>Bacteria</taxon>
        <taxon>Pseudomonadati</taxon>
        <taxon>Verrucomicrobiota</taxon>
        <taxon>Spartobacteria</taxon>
        <taxon>Chthoniobacterales</taxon>
        <taxon>Chthoniobacteraceae</taxon>
        <taxon>Chthoniobacter</taxon>
    </lineage>
</organism>
<comment type="caution">
    <text evidence="1">The sequence shown here is derived from an EMBL/GenBank/DDBJ whole genome shotgun (WGS) entry which is preliminary data.</text>
</comment>
<dbReference type="eggNOG" id="ENOG50345ZB">
    <property type="taxonomic scope" value="Bacteria"/>
</dbReference>
<evidence type="ECO:0000313" key="1">
    <source>
        <dbReference type="EMBL" id="EDY17971.1"/>
    </source>
</evidence>
<proteinExistence type="predicted"/>
<accession>B4D662</accession>
<gene>
    <name evidence="1" type="ORF">CfE428DRAFT_4401</name>
</gene>
<dbReference type="Proteomes" id="UP000005824">
    <property type="component" value="Unassembled WGS sequence"/>
</dbReference>
<keyword evidence="2" id="KW-1185">Reference proteome</keyword>
<evidence type="ECO:0000313" key="2">
    <source>
        <dbReference type="Proteomes" id="UP000005824"/>
    </source>
</evidence>
<name>B4D662_9BACT</name>
<dbReference type="InParanoid" id="B4D662"/>
<dbReference type="EMBL" id="ABVL01000015">
    <property type="protein sequence ID" value="EDY17971.1"/>
    <property type="molecule type" value="Genomic_DNA"/>
</dbReference>
<dbReference type="RefSeq" id="WP_006981724.1">
    <property type="nucleotide sequence ID" value="NZ_ABVL01000015.1"/>
</dbReference>